<dbReference type="Proteomes" id="UP000663829">
    <property type="component" value="Unassembled WGS sequence"/>
</dbReference>
<dbReference type="OrthoDB" id="10036217at2759"/>
<dbReference type="EMBL" id="CAJOBC010014037">
    <property type="protein sequence ID" value="CAF4018275.1"/>
    <property type="molecule type" value="Genomic_DNA"/>
</dbReference>
<comment type="caution">
    <text evidence="1">The sequence shown here is derived from an EMBL/GenBank/DDBJ whole genome shotgun (WGS) entry which is preliminary data.</text>
</comment>
<evidence type="ECO:0000313" key="1">
    <source>
        <dbReference type="EMBL" id="CAF1249725.1"/>
    </source>
</evidence>
<dbReference type="Proteomes" id="UP000681722">
    <property type="component" value="Unassembled WGS sequence"/>
</dbReference>
<sequence length="172" mass="20229">MIRTIPFFGFYIYRNYDILLIDWHSAIEIGLNAKYSGTLSTASNFVLNKLAKDTNTAIQCFPTDDYISLMKMILLEIISKEFNEAVLSKVKQASYTGIIGVYEQIEMSYRNRQPIIFKVIQFLEEYRNSLNGEKLNNYIDECIKKRQCLFELQNQQSDIDYFYQLEKNLFSS</sequence>
<proteinExistence type="predicted"/>
<accession>A0A814ZTD0</accession>
<reference evidence="1" key="1">
    <citation type="submission" date="2021-02" db="EMBL/GenBank/DDBJ databases">
        <authorList>
            <person name="Nowell W R."/>
        </authorList>
    </citation>
    <scope>NUCLEOTIDE SEQUENCE</scope>
</reference>
<evidence type="ECO:0000313" key="3">
    <source>
        <dbReference type="Proteomes" id="UP000663829"/>
    </source>
</evidence>
<evidence type="ECO:0000313" key="2">
    <source>
        <dbReference type="EMBL" id="CAF4018275.1"/>
    </source>
</evidence>
<dbReference type="EMBL" id="CAJNOQ010010362">
    <property type="protein sequence ID" value="CAF1249725.1"/>
    <property type="molecule type" value="Genomic_DNA"/>
</dbReference>
<gene>
    <name evidence="1" type="ORF">GPM918_LOCUS26072</name>
    <name evidence="2" type="ORF">SRO942_LOCUS26160</name>
</gene>
<name>A0A814ZTD0_9BILA</name>
<keyword evidence="3" id="KW-1185">Reference proteome</keyword>
<dbReference type="AlphaFoldDB" id="A0A814ZTD0"/>
<organism evidence="1 3">
    <name type="scientific">Didymodactylos carnosus</name>
    <dbReference type="NCBI Taxonomy" id="1234261"/>
    <lineage>
        <taxon>Eukaryota</taxon>
        <taxon>Metazoa</taxon>
        <taxon>Spiralia</taxon>
        <taxon>Gnathifera</taxon>
        <taxon>Rotifera</taxon>
        <taxon>Eurotatoria</taxon>
        <taxon>Bdelloidea</taxon>
        <taxon>Philodinida</taxon>
        <taxon>Philodinidae</taxon>
        <taxon>Didymodactylos</taxon>
    </lineage>
</organism>
<protein>
    <submittedName>
        <fullName evidence="1">Uncharacterized protein</fullName>
    </submittedName>
</protein>